<evidence type="ECO:0000313" key="3">
    <source>
        <dbReference type="Proteomes" id="UP000515204"/>
    </source>
</evidence>
<dbReference type="GO" id="GO:0000014">
    <property type="term" value="F:single-stranded DNA endodeoxyribonuclease activity"/>
    <property type="evidence" value="ECO:0007669"/>
    <property type="project" value="TreeGrafter"/>
</dbReference>
<dbReference type="GO" id="GO:0006303">
    <property type="term" value="P:double-strand break repair via nonhomologous end joining"/>
    <property type="evidence" value="ECO:0007669"/>
    <property type="project" value="TreeGrafter"/>
</dbReference>
<dbReference type="GO" id="GO:0042800">
    <property type="term" value="F:histone H3K4 methyltransferase activity"/>
    <property type="evidence" value="ECO:0007669"/>
    <property type="project" value="TreeGrafter"/>
</dbReference>
<dbReference type="Pfam" id="PF17906">
    <property type="entry name" value="HTH_48"/>
    <property type="match status" value="1"/>
</dbReference>
<dbReference type="GeneID" id="106751064"/>
<dbReference type="RefSeq" id="XP_014487330.1">
    <property type="nucleotide sequence ID" value="XM_014631844.1"/>
</dbReference>
<dbReference type="GO" id="GO:0035861">
    <property type="term" value="C:site of double-strand break"/>
    <property type="evidence" value="ECO:0007669"/>
    <property type="project" value="TreeGrafter"/>
</dbReference>
<sequence>MEGNNVFFRCIMLFYYRNGKNATQTRNKICAVYGEDAVSERMCQKWFAKFRSGEVDIEDASRSGRPVTTDVDQITALIASDRQIATREIAAKLKIGKSTVSEHLSKLGVVKKLDVWVPHNLTEKNLMDRISICNMLYKCNEDDPFLKRIITGDEKWIIYNNIERKRSWSKRGEPPLITSKKVMLSIWWNWKGIIHYELLPNNRSVNSDKYCLQLDQLRAEVNKKCTELVNLEGVIFHHDNARLRTNLQTRQKLLEFGWDILPHPSSSPDITPSDYYLFRSLQNSLNGIRFVSLEHLKNYLASFFAEKTQDFYERGIMRLPERWKTIVQQNGAYITD</sequence>
<feature type="domain" description="Mos1 transposase HTH" evidence="2">
    <location>
        <begin position="7"/>
        <end position="54"/>
    </location>
</feature>
<evidence type="ECO:0000259" key="1">
    <source>
        <dbReference type="Pfam" id="PF01022"/>
    </source>
</evidence>
<keyword evidence="3" id="KW-1185">Reference proteome</keyword>
<dbReference type="Pfam" id="PF01022">
    <property type="entry name" value="HTH_5"/>
    <property type="match status" value="1"/>
</dbReference>
<dbReference type="GO" id="GO:0044774">
    <property type="term" value="P:mitotic DNA integrity checkpoint signaling"/>
    <property type="evidence" value="ECO:0007669"/>
    <property type="project" value="TreeGrafter"/>
</dbReference>
<evidence type="ECO:0000259" key="2">
    <source>
        <dbReference type="Pfam" id="PF17906"/>
    </source>
</evidence>
<dbReference type="InterPro" id="IPR052709">
    <property type="entry name" value="Transposase-MT_Hybrid"/>
</dbReference>
<organism evidence="3 4">
    <name type="scientific">Dinoponera quadriceps</name>
    <name type="common">South American ant</name>
    <dbReference type="NCBI Taxonomy" id="609295"/>
    <lineage>
        <taxon>Eukaryota</taxon>
        <taxon>Metazoa</taxon>
        <taxon>Ecdysozoa</taxon>
        <taxon>Arthropoda</taxon>
        <taxon>Hexapoda</taxon>
        <taxon>Insecta</taxon>
        <taxon>Pterygota</taxon>
        <taxon>Neoptera</taxon>
        <taxon>Endopterygota</taxon>
        <taxon>Hymenoptera</taxon>
        <taxon>Apocrita</taxon>
        <taxon>Aculeata</taxon>
        <taxon>Formicoidea</taxon>
        <taxon>Formicidae</taxon>
        <taxon>Ponerinae</taxon>
        <taxon>Ponerini</taxon>
        <taxon>Dinoponera</taxon>
    </lineage>
</organism>
<dbReference type="GO" id="GO:0044547">
    <property type="term" value="F:DNA topoisomerase binding"/>
    <property type="evidence" value="ECO:0007669"/>
    <property type="project" value="TreeGrafter"/>
</dbReference>
<dbReference type="PANTHER" id="PTHR46060:SF2">
    <property type="entry name" value="HISTONE-LYSINE N-METHYLTRANSFERASE SETMAR"/>
    <property type="match status" value="1"/>
</dbReference>
<dbReference type="Proteomes" id="UP000515204">
    <property type="component" value="Unplaced"/>
</dbReference>
<dbReference type="Gene3D" id="1.10.10.1450">
    <property type="match status" value="1"/>
</dbReference>
<dbReference type="GO" id="GO:0031297">
    <property type="term" value="P:replication fork processing"/>
    <property type="evidence" value="ECO:0007669"/>
    <property type="project" value="TreeGrafter"/>
</dbReference>
<dbReference type="InterPro" id="IPR036397">
    <property type="entry name" value="RNaseH_sf"/>
</dbReference>
<dbReference type="GO" id="GO:0003690">
    <property type="term" value="F:double-stranded DNA binding"/>
    <property type="evidence" value="ECO:0007669"/>
    <property type="project" value="TreeGrafter"/>
</dbReference>
<reference evidence="4" key="1">
    <citation type="submission" date="2025-08" db="UniProtKB">
        <authorList>
            <consortium name="RefSeq"/>
        </authorList>
    </citation>
    <scope>IDENTIFICATION</scope>
</reference>
<dbReference type="GO" id="GO:0005634">
    <property type="term" value="C:nucleus"/>
    <property type="evidence" value="ECO:0007669"/>
    <property type="project" value="TreeGrafter"/>
</dbReference>
<dbReference type="AlphaFoldDB" id="A0A6P3Y8U6"/>
<dbReference type="GO" id="GO:0000793">
    <property type="term" value="C:condensed chromosome"/>
    <property type="evidence" value="ECO:0007669"/>
    <property type="project" value="TreeGrafter"/>
</dbReference>
<evidence type="ECO:0000313" key="4">
    <source>
        <dbReference type="RefSeq" id="XP_014487330.1"/>
    </source>
</evidence>
<dbReference type="InterPro" id="IPR001845">
    <property type="entry name" value="HTH_ArsR_DNA-bd_dom"/>
</dbReference>
<dbReference type="OrthoDB" id="7600185at2759"/>
<proteinExistence type="predicted"/>
<protein>
    <submittedName>
        <fullName evidence="4">Histone-lysine N-methyltransferase SETMAR-like</fullName>
    </submittedName>
</protein>
<dbReference type="KEGG" id="dqu:106751064"/>
<gene>
    <name evidence="4" type="primary">LOC106751064</name>
</gene>
<dbReference type="GO" id="GO:0000729">
    <property type="term" value="P:DNA double-strand break processing"/>
    <property type="evidence" value="ECO:0007669"/>
    <property type="project" value="TreeGrafter"/>
</dbReference>
<accession>A0A6P3Y8U6</accession>
<dbReference type="GO" id="GO:0015074">
    <property type="term" value="P:DNA integration"/>
    <property type="evidence" value="ECO:0007669"/>
    <property type="project" value="TreeGrafter"/>
</dbReference>
<name>A0A6P3Y8U6_DINQU</name>
<dbReference type="Gene3D" id="3.30.420.10">
    <property type="entry name" value="Ribonuclease H-like superfamily/Ribonuclease H"/>
    <property type="match status" value="1"/>
</dbReference>
<dbReference type="Pfam" id="PF01359">
    <property type="entry name" value="Transposase_1"/>
    <property type="match status" value="1"/>
</dbReference>
<feature type="domain" description="HTH arsR-type" evidence="1">
    <location>
        <begin position="85"/>
        <end position="107"/>
    </location>
</feature>
<dbReference type="PANTHER" id="PTHR46060">
    <property type="entry name" value="MARINER MOS1 TRANSPOSASE-LIKE PROTEIN"/>
    <property type="match status" value="1"/>
</dbReference>
<dbReference type="InterPro" id="IPR001888">
    <property type="entry name" value="Transposase_1"/>
</dbReference>
<dbReference type="GO" id="GO:0003700">
    <property type="term" value="F:DNA-binding transcription factor activity"/>
    <property type="evidence" value="ECO:0007669"/>
    <property type="project" value="InterPro"/>
</dbReference>
<dbReference type="InterPro" id="IPR041426">
    <property type="entry name" value="Mos1_HTH"/>
</dbReference>
<dbReference type="GO" id="GO:0003697">
    <property type="term" value="F:single-stranded DNA binding"/>
    <property type="evidence" value="ECO:0007669"/>
    <property type="project" value="TreeGrafter"/>
</dbReference>
<dbReference type="GO" id="GO:0046975">
    <property type="term" value="F:histone H3K36 methyltransferase activity"/>
    <property type="evidence" value="ECO:0007669"/>
    <property type="project" value="TreeGrafter"/>
</dbReference>